<accession>A0AAE3GMC8</accession>
<protein>
    <submittedName>
        <fullName evidence="1">Uncharacterized protein</fullName>
    </submittedName>
</protein>
<keyword evidence="2" id="KW-1185">Reference proteome</keyword>
<dbReference type="AlphaFoldDB" id="A0AAE3GMC8"/>
<evidence type="ECO:0000313" key="1">
    <source>
        <dbReference type="EMBL" id="MCP2727250.1"/>
    </source>
</evidence>
<reference evidence="1" key="1">
    <citation type="submission" date="2022-06" db="EMBL/GenBank/DDBJ databases">
        <title>New cyanobacteria of genus Symplocastrum in benthos of Lake Baikal.</title>
        <authorList>
            <person name="Sorokovikova E."/>
            <person name="Tikhonova I."/>
            <person name="Krasnopeev A."/>
            <person name="Evseev P."/>
            <person name="Gladkikh A."/>
            <person name="Belykh O."/>
        </authorList>
    </citation>
    <scope>NUCLEOTIDE SEQUENCE</scope>
    <source>
        <strain evidence="1">BBK-W-15</strain>
    </source>
</reference>
<sequence length="51" mass="5573">MSIVTITSSHQLVQKKNTMPLAGEGIALLSPNLTYQDKNNPCLTATLPWMT</sequence>
<comment type="caution">
    <text evidence="1">The sequence shown here is derived from an EMBL/GenBank/DDBJ whole genome shotgun (WGS) entry which is preliminary data.</text>
</comment>
<organism evidence="1 2">
    <name type="scientific">Limnofasciculus baicalensis BBK-W-15</name>
    <dbReference type="NCBI Taxonomy" id="2699891"/>
    <lineage>
        <taxon>Bacteria</taxon>
        <taxon>Bacillati</taxon>
        <taxon>Cyanobacteriota</taxon>
        <taxon>Cyanophyceae</taxon>
        <taxon>Coleofasciculales</taxon>
        <taxon>Coleofasciculaceae</taxon>
        <taxon>Limnofasciculus</taxon>
        <taxon>Limnofasciculus baicalensis</taxon>
    </lineage>
</organism>
<dbReference type="EMBL" id="JAMZMM010000009">
    <property type="protein sequence ID" value="MCP2727250.1"/>
    <property type="molecule type" value="Genomic_DNA"/>
</dbReference>
<evidence type="ECO:0000313" key="2">
    <source>
        <dbReference type="Proteomes" id="UP001204953"/>
    </source>
</evidence>
<dbReference type="Proteomes" id="UP001204953">
    <property type="component" value="Unassembled WGS sequence"/>
</dbReference>
<name>A0AAE3GMC8_9CYAN</name>
<gene>
    <name evidence="1" type="ORF">NJ959_02025</name>
</gene>
<proteinExistence type="predicted"/>